<dbReference type="RefSeq" id="WP_308449493.1">
    <property type="nucleotide sequence ID" value="NZ_JAJEQC010000008.1"/>
</dbReference>
<proteinExistence type="inferred from homology"/>
<organism evidence="14 15">
    <name type="scientific">Hominenteromicrobium mulieris</name>
    <dbReference type="NCBI Taxonomy" id="2885357"/>
    <lineage>
        <taxon>Bacteria</taxon>
        <taxon>Bacillati</taxon>
        <taxon>Bacillota</taxon>
        <taxon>Clostridia</taxon>
        <taxon>Eubacteriales</taxon>
        <taxon>Oscillospiraceae</taxon>
        <taxon>Hominenteromicrobium</taxon>
    </lineage>
</organism>
<dbReference type="PIRSF" id="PIRSF000804">
    <property type="entry name" value="DNA_pol_III_b"/>
    <property type="match status" value="1"/>
</dbReference>
<keyword evidence="5 10" id="KW-0808">Transferase</keyword>
<evidence type="ECO:0000256" key="1">
    <source>
        <dbReference type="ARBA" id="ARBA00004496"/>
    </source>
</evidence>
<dbReference type="InterPro" id="IPR046938">
    <property type="entry name" value="DNA_clamp_sf"/>
</dbReference>
<feature type="domain" description="DNA polymerase III beta sliding clamp N-terminal" evidence="11">
    <location>
        <begin position="1"/>
        <end position="119"/>
    </location>
</feature>
<protein>
    <recommendedName>
        <fullName evidence="3 10">Beta sliding clamp</fullName>
    </recommendedName>
</protein>
<dbReference type="CDD" id="cd00140">
    <property type="entry name" value="beta_clamp"/>
    <property type="match status" value="1"/>
</dbReference>
<evidence type="ECO:0000256" key="5">
    <source>
        <dbReference type="ARBA" id="ARBA00022679"/>
    </source>
</evidence>
<dbReference type="EMBL" id="JAJEQC010000008">
    <property type="protein sequence ID" value="MCC2137244.1"/>
    <property type="molecule type" value="Genomic_DNA"/>
</dbReference>
<evidence type="ECO:0000259" key="12">
    <source>
        <dbReference type="Pfam" id="PF02767"/>
    </source>
</evidence>
<evidence type="ECO:0000256" key="6">
    <source>
        <dbReference type="ARBA" id="ARBA00022695"/>
    </source>
</evidence>
<keyword evidence="4 10" id="KW-0963">Cytoplasm</keyword>
<dbReference type="GO" id="GO:0003677">
    <property type="term" value="F:DNA binding"/>
    <property type="evidence" value="ECO:0007669"/>
    <property type="project" value="UniProtKB-UniRule"/>
</dbReference>
<dbReference type="PANTHER" id="PTHR30478">
    <property type="entry name" value="DNA POLYMERASE III SUBUNIT BETA"/>
    <property type="match status" value="1"/>
</dbReference>
<keyword evidence="7 10" id="KW-0235">DNA replication</keyword>
<dbReference type="SUPFAM" id="SSF55979">
    <property type="entry name" value="DNA clamp"/>
    <property type="match status" value="3"/>
</dbReference>
<dbReference type="NCBIfam" id="TIGR00663">
    <property type="entry name" value="dnan"/>
    <property type="match status" value="1"/>
</dbReference>
<reference evidence="14" key="1">
    <citation type="submission" date="2021-10" db="EMBL/GenBank/DDBJ databases">
        <title>Anaerobic single-cell dispensing facilitates the cultivation of human gut bacteria.</title>
        <authorList>
            <person name="Afrizal A."/>
        </authorList>
    </citation>
    <scope>NUCLEOTIDE SEQUENCE</scope>
    <source>
        <strain evidence="14">CLA-AA-H250</strain>
    </source>
</reference>
<dbReference type="InterPro" id="IPR022635">
    <property type="entry name" value="DNA_polIII_beta_C"/>
</dbReference>
<dbReference type="Pfam" id="PF02767">
    <property type="entry name" value="DNA_pol3_beta_2"/>
    <property type="match status" value="1"/>
</dbReference>
<comment type="subcellular location">
    <subcellularLocation>
        <location evidence="1 10">Cytoplasm</location>
    </subcellularLocation>
</comment>
<dbReference type="InterPro" id="IPR001001">
    <property type="entry name" value="DNA_polIII_beta"/>
</dbReference>
<evidence type="ECO:0000313" key="14">
    <source>
        <dbReference type="EMBL" id="MCC2137244.1"/>
    </source>
</evidence>
<evidence type="ECO:0000256" key="9">
    <source>
        <dbReference type="ARBA" id="ARBA00023125"/>
    </source>
</evidence>
<dbReference type="Proteomes" id="UP001199424">
    <property type="component" value="Unassembled WGS sequence"/>
</dbReference>
<comment type="caution">
    <text evidence="14">The sequence shown here is derived from an EMBL/GenBank/DDBJ whole genome shotgun (WGS) entry which is preliminary data.</text>
</comment>
<dbReference type="Pfam" id="PF00712">
    <property type="entry name" value="DNA_pol3_beta"/>
    <property type="match status" value="1"/>
</dbReference>
<comment type="function">
    <text evidence="10">Confers DNA tethering and processivity to DNA polymerases and other proteins. Acts as a clamp, forming a ring around DNA (a reaction catalyzed by the clamp-loading complex) which diffuses in an ATP-independent manner freely and bidirectionally along dsDNA. Initially characterized for its ability to contact the catalytic subunit of DNA polymerase III (Pol III), a complex, multichain enzyme responsible for most of the replicative synthesis in bacteria; Pol III exhibits 3'-5' exonuclease proofreading activity. The beta chain is required for initiation of replication as well as for processivity of DNA replication.</text>
</comment>
<dbReference type="GO" id="GO:0008408">
    <property type="term" value="F:3'-5' exonuclease activity"/>
    <property type="evidence" value="ECO:0007669"/>
    <property type="project" value="InterPro"/>
</dbReference>
<evidence type="ECO:0000259" key="13">
    <source>
        <dbReference type="Pfam" id="PF02768"/>
    </source>
</evidence>
<dbReference type="Gene3D" id="3.70.10.10">
    <property type="match status" value="1"/>
</dbReference>
<dbReference type="GO" id="GO:0003887">
    <property type="term" value="F:DNA-directed DNA polymerase activity"/>
    <property type="evidence" value="ECO:0007669"/>
    <property type="project" value="UniProtKB-UniRule"/>
</dbReference>
<evidence type="ECO:0000256" key="2">
    <source>
        <dbReference type="ARBA" id="ARBA00010752"/>
    </source>
</evidence>
<dbReference type="Gene3D" id="3.10.150.10">
    <property type="entry name" value="DNA Polymerase III, subunit A, domain 2"/>
    <property type="match status" value="1"/>
</dbReference>
<evidence type="ECO:0000256" key="7">
    <source>
        <dbReference type="ARBA" id="ARBA00022705"/>
    </source>
</evidence>
<dbReference type="GO" id="GO:0009360">
    <property type="term" value="C:DNA polymerase III complex"/>
    <property type="evidence" value="ECO:0007669"/>
    <property type="project" value="InterPro"/>
</dbReference>
<dbReference type="AlphaFoldDB" id="A0AAE3AN31"/>
<accession>A0AAE3AN31</accession>
<feature type="domain" description="DNA polymerase III beta sliding clamp central" evidence="12">
    <location>
        <begin position="129"/>
        <end position="239"/>
    </location>
</feature>
<keyword evidence="15" id="KW-1185">Reference proteome</keyword>
<keyword evidence="6 10" id="KW-0548">Nucleotidyltransferase</keyword>
<dbReference type="SMART" id="SM00480">
    <property type="entry name" value="POL3Bc"/>
    <property type="match status" value="1"/>
</dbReference>
<evidence type="ECO:0000256" key="4">
    <source>
        <dbReference type="ARBA" id="ARBA00022490"/>
    </source>
</evidence>
<dbReference type="Pfam" id="PF02768">
    <property type="entry name" value="DNA_pol3_beta_3"/>
    <property type="match status" value="1"/>
</dbReference>
<dbReference type="InterPro" id="IPR022634">
    <property type="entry name" value="DNA_polIII_beta_N"/>
</dbReference>
<evidence type="ECO:0000256" key="10">
    <source>
        <dbReference type="PIRNR" id="PIRNR000804"/>
    </source>
</evidence>
<comment type="subunit">
    <text evidence="10">Forms a ring-shaped head-to-tail homodimer around DNA.</text>
</comment>
<dbReference type="GO" id="GO:0005737">
    <property type="term" value="C:cytoplasm"/>
    <property type="evidence" value="ECO:0007669"/>
    <property type="project" value="UniProtKB-SubCell"/>
</dbReference>
<dbReference type="PANTHER" id="PTHR30478:SF0">
    <property type="entry name" value="BETA SLIDING CLAMP"/>
    <property type="match status" value="1"/>
</dbReference>
<evidence type="ECO:0000256" key="3">
    <source>
        <dbReference type="ARBA" id="ARBA00021035"/>
    </source>
</evidence>
<dbReference type="InterPro" id="IPR022637">
    <property type="entry name" value="DNA_polIII_beta_cen"/>
</dbReference>
<feature type="domain" description="DNA polymerase III beta sliding clamp C-terminal" evidence="13">
    <location>
        <begin position="243"/>
        <end position="363"/>
    </location>
</feature>
<keyword evidence="8 10" id="KW-0239">DNA-directed DNA polymerase</keyword>
<comment type="similarity">
    <text evidence="2 10">Belongs to the beta sliding clamp family.</text>
</comment>
<dbReference type="GO" id="GO:0006271">
    <property type="term" value="P:DNA strand elongation involved in DNA replication"/>
    <property type="evidence" value="ECO:0007669"/>
    <property type="project" value="TreeGrafter"/>
</dbReference>
<evidence type="ECO:0000259" key="11">
    <source>
        <dbReference type="Pfam" id="PF00712"/>
    </source>
</evidence>
<gene>
    <name evidence="14" type="primary">dnaN</name>
    <name evidence="14" type="ORF">LKD31_09455</name>
</gene>
<sequence length="368" mass="40727">MKFTVEKRLLNEAVTNLQRAVSSKTSIPALEGILIRSEENRLILTAYDLEIGMQTELPAIISAPGAIILTAKLFAEIVRRSPDEDITIDVDDRNTATITSGVSCFTIIGMDSAEFPELPKITDADTIKMPQELLKSMIRQTLFAVADSTAKPIHQGSLFKIESGNLDVVSVDGYRLALRREAINYANNTEFVVPGKTLSEVLKLLKDSEGEVEICPSRRHILFRIDNYTVISALLEGEFLDYKSALPKDKKTEVTVSTRTMIESVERVSLLITDRLKSPVRCVIGEDTVKLFCTTTMGRATDQISAEISGDQLEIGFNNKYLLDALRAAETDEVRLQLGGPISPMLVLPKEGDAFSFLVLPVRLRSEM</sequence>
<name>A0AAE3AN31_9FIRM</name>
<evidence type="ECO:0000256" key="8">
    <source>
        <dbReference type="ARBA" id="ARBA00022932"/>
    </source>
</evidence>
<keyword evidence="9" id="KW-0238">DNA-binding</keyword>
<evidence type="ECO:0000313" key="15">
    <source>
        <dbReference type="Proteomes" id="UP001199424"/>
    </source>
</evidence>